<dbReference type="Proteomes" id="UP000185936">
    <property type="component" value="Unassembled WGS sequence"/>
</dbReference>
<sequence>MTASLASVELESLEYSRASETYRARYDQDTTSTSIAVVAAMTNILDVGPLELDQLYYTIDTDALDKLGRIQGTPNGAVDISFAFEGYGITVSSDGVVAISPPDHERTGGRDTGATNE</sequence>
<organism evidence="3 4">
    <name type="scientific">Natronorubrum thiooxidans</name>
    <dbReference type="NCBI Taxonomy" id="308853"/>
    <lineage>
        <taxon>Archaea</taxon>
        <taxon>Methanobacteriati</taxon>
        <taxon>Methanobacteriota</taxon>
        <taxon>Stenosarchaea group</taxon>
        <taxon>Halobacteria</taxon>
        <taxon>Halobacteriales</taxon>
        <taxon>Natrialbaceae</taxon>
        <taxon>Natronorubrum</taxon>
    </lineage>
</organism>
<keyword evidence="4" id="KW-1185">Reference proteome</keyword>
<evidence type="ECO:0000313" key="4">
    <source>
        <dbReference type="Proteomes" id="UP000185936"/>
    </source>
</evidence>
<protein>
    <recommendedName>
        <fullName evidence="2">Halobacterial output domain-containing protein</fullName>
    </recommendedName>
</protein>
<accession>A0A1N7CDG9</accession>
<reference evidence="4" key="1">
    <citation type="submission" date="2017-01" db="EMBL/GenBank/DDBJ databases">
        <authorList>
            <person name="Varghese N."/>
            <person name="Submissions S."/>
        </authorList>
    </citation>
    <scope>NUCLEOTIDE SEQUENCE [LARGE SCALE GENOMIC DNA]</scope>
    <source>
        <strain evidence="4">type strain: HArc-</strain>
    </source>
</reference>
<feature type="domain" description="Halobacterial output" evidence="2">
    <location>
        <begin position="30"/>
        <end position="101"/>
    </location>
</feature>
<dbReference type="RefSeq" id="WP_076607383.1">
    <property type="nucleotide sequence ID" value="NZ_FTNR01000001.1"/>
</dbReference>
<gene>
    <name evidence="3" type="ORF">SAMN05421752_101279</name>
</gene>
<evidence type="ECO:0000313" key="3">
    <source>
        <dbReference type="EMBL" id="SIR61678.1"/>
    </source>
</evidence>
<proteinExistence type="predicted"/>
<dbReference type="InterPro" id="IPR040624">
    <property type="entry name" value="HalOD1"/>
</dbReference>
<evidence type="ECO:0000256" key="1">
    <source>
        <dbReference type="SAM" id="MobiDB-lite"/>
    </source>
</evidence>
<dbReference type="STRING" id="308853.SAMN05421752_101279"/>
<evidence type="ECO:0000259" key="2">
    <source>
        <dbReference type="Pfam" id="PF18545"/>
    </source>
</evidence>
<dbReference type="EMBL" id="FTNR01000001">
    <property type="protein sequence ID" value="SIR61678.1"/>
    <property type="molecule type" value="Genomic_DNA"/>
</dbReference>
<feature type="region of interest" description="Disordered" evidence="1">
    <location>
        <begin position="98"/>
        <end position="117"/>
    </location>
</feature>
<name>A0A1N7CDG9_9EURY</name>
<dbReference type="Pfam" id="PF18545">
    <property type="entry name" value="HalOD1"/>
    <property type="match status" value="1"/>
</dbReference>
<dbReference type="AlphaFoldDB" id="A0A1N7CDG9"/>